<sequence>MSKPQYPRVSNNDSSTLPQKQEVTQLFENIVSAYLRSNPSISGAKYQTRKVPEFEIRFGTGRNNLSRNISKIEYDNVVKAIYSAGFETENGNHDGYSILRIQNEYYERSINMHKISNIRAEIAGVDLIQEYCRTNNLQKILDMSSTTDAIADKIKFTQKQTARSDGEASDYIKPVDFPDFGFRVSYQNETYHSARSDLARKIITDWTNSKKTFRYLNRVRFSHPTIPIFVDISIVKKSRSTNYGVPVPQYTIQDSGVLTNIETYEIELEVDNQRMQGVSKESLLKTLRKTIRMVLGAIQETKFPIGFSEMKQVMKGYLSLIHSENSSKTEQRPGPDIVTPEFIDSILERRDLSVFLPKYFIGPSSTTLQTENIVSLEVASTSNIPNIRNNYTVTDKADGERRLLYIAENGRVYMISTNMNIIFTGVMVTRNPSTEGKNEDLYNTLIDGEFIVRDKHGDIMNLFMAFDIYFVKGVNVRRDGFYPLTLEERTRGNFRFIYLEKYMQLLKLRSIMDSSESTKQPQERSCGFEIQKKNFFVASEGDKIFEACNSIISNIESGMYPYNTDGLIFTPSSTGVGADRIGVSGKARKETWEHSFKWKPPEYNTIDFLVSIKKDKRDQDEIKYMYMDGRNLQDDSKNIIAYKTLILKCGYDPKRHGYLNPYNDVLQNRVSSGTAEGGMDPEKSETYRPVPFQPTNPYDPNACFCNVVLQDTGDMFGKGTEGGILLSEEKEYFEENMIVEFRYDPTREGAWKWIPLRVRYDKTTELRSGHRNYGNAYHTANSNWHSIHNPVSQYMITTGDNIPEVSFTQNDVYYNRKTRETNTQGLRNFHNLYVKRRLILAVSNPGNRLLDLACGKGGDLSKWRLGGLKFVLGIDVNRDNITNQIDGACSRYLSDYKKYGDNMPQCLFFTGDSGKNIRTTGDAFASQKERDYVHAIFGQGAKNPNDLPPGVFKAYGIGEDGFDVTSIQFAIHYLFSDEVTLHHLLRNVSDCTHVGGYFIGTTYDGATVFEKLRNKQKGESWTIMRNGNKMAEIIKQYNDDVFPEDEHSIGMQIDVYQDSINKVFPEFLVNFKYLIQLMDQYGFSLITNDQASKLGLSTGSGMFEELYRRMEYEIQNRHIQKEEYGVASEMSPEEKQISFLNRFFVFKKTHTVNTENLYKIIRNRSTIRASESEKSITQPTTTIIKTKKLKQKITIDCPNSSGSEEATRNVSPLPNSSGDLRSPSELVEQRLQGTEAPLPDVAPKEFIIKVARPRPNISGNR</sequence>
<accession>A0A6C0ICD0</accession>
<dbReference type="PANTHER" id="PTHR12189:SF2">
    <property type="entry name" value="MRNA CAP GUANINE-N7 METHYLTRANSFERASE"/>
    <property type="match status" value="1"/>
</dbReference>
<dbReference type="Pfam" id="PF01331">
    <property type="entry name" value="mRNA_cap_enzyme"/>
    <property type="match status" value="1"/>
</dbReference>
<evidence type="ECO:0000256" key="1">
    <source>
        <dbReference type="ARBA" id="ARBA00011926"/>
    </source>
</evidence>
<reference evidence="8" key="1">
    <citation type="journal article" date="2020" name="Nature">
        <title>Giant virus diversity and host interactions through global metagenomics.</title>
        <authorList>
            <person name="Schulz F."/>
            <person name="Roux S."/>
            <person name="Paez-Espino D."/>
            <person name="Jungbluth S."/>
            <person name="Walsh D.A."/>
            <person name="Denef V.J."/>
            <person name="McMahon K.D."/>
            <person name="Konstantinidis K.T."/>
            <person name="Eloe-Fadrosh E.A."/>
            <person name="Kyrpides N.C."/>
            <person name="Woyke T."/>
        </authorList>
    </citation>
    <scope>NUCLEOTIDE SEQUENCE</scope>
    <source>
        <strain evidence="8">GVMAG-M-3300023184-68</strain>
    </source>
</reference>
<dbReference type="Gene3D" id="2.40.50.140">
    <property type="entry name" value="Nucleic acid-binding proteins"/>
    <property type="match status" value="1"/>
</dbReference>
<evidence type="ECO:0000256" key="2">
    <source>
        <dbReference type="ARBA" id="ARBA00022603"/>
    </source>
</evidence>
<keyword evidence="3" id="KW-0808">Transferase</keyword>
<dbReference type="Pfam" id="PF03291">
    <property type="entry name" value="mRNA_G-N7_MeTrfase"/>
    <property type="match status" value="1"/>
</dbReference>
<feature type="domain" description="MRNA cap 0 methyltransferase" evidence="7">
    <location>
        <begin position="821"/>
        <end position="1149"/>
    </location>
</feature>
<keyword evidence="4" id="KW-0949">S-adenosyl-L-methionine</keyword>
<organism evidence="8">
    <name type="scientific">viral metagenome</name>
    <dbReference type="NCBI Taxonomy" id="1070528"/>
    <lineage>
        <taxon>unclassified sequences</taxon>
        <taxon>metagenomes</taxon>
        <taxon>organismal metagenomes</taxon>
    </lineage>
</organism>
<dbReference type="GO" id="GO:0005634">
    <property type="term" value="C:nucleus"/>
    <property type="evidence" value="ECO:0007669"/>
    <property type="project" value="TreeGrafter"/>
</dbReference>
<dbReference type="GO" id="GO:0004484">
    <property type="term" value="F:mRNA guanylyltransferase activity"/>
    <property type="evidence" value="ECO:0007669"/>
    <property type="project" value="InterPro"/>
</dbReference>
<evidence type="ECO:0000256" key="6">
    <source>
        <dbReference type="SAM" id="MobiDB-lite"/>
    </source>
</evidence>
<dbReference type="GO" id="GO:0005524">
    <property type="term" value="F:ATP binding"/>
    <property type="evidence" value="ECO:0007669"/>
    <property type="project" value="InterPro"/>
</dbReference>
<feature type="region of interest" description="Disordered" evidence="6">
    <location>
        <begin position="1197"/>
        <end position="1238"/>
    </location>
</feature>
<dbReference type="AlphaFoldDB" id="A0A6C0ICD0"/>
<keyword evidence="5" id="KW-0694">RNA-binding</keyword>
<dbReference type="InterPro" id="IPR029063">
    <property type="entry name" value="SAM-dependent_MTases_sf"/>
</dbReference>
<dbReference type="Gene3D" id="3.40.50.150">
    <property type="entry name" value="Vaccinia Virus protein VP39"/>
    <property type="match status" value="1"/>
</dbReference>
<dbReference type="GO" id="GO:0004482">
    <property type="term" value="F:mRNA 5'-cap (guanine-N7-)-methyltransferase activity"/>
    <property type="evidence" value="ECO:0007669"/>
    <property type="project" value="UniProtKB-EC"/>
</dbReference>
<name>A0A6C0ICD0_9ZZZZ</name>
<evidence type="ECO:0000259" key="7">
    <source>
        <dbReference type="PROSITE" id="PS51562"/>
    </source>
</evidence>
<dbReference type="InterPro" id="IPR004971">
    <property type="entry name" value="mRNA_G-N7_MeTrfase_dom"/>
</dbReference>
<keyword evidence="2" id="KW-0489">Methyltransferase</keyword>
<dbReference type="Gene3D" id="3.30.470.30">
    <property type="entry name" value="DNA ligase/mRNA capping enzyme"/>
    <property type="match status" value="1"/>
</dbReference>
<dbReference type="EC" id="2.1.1.56" evidence="1"/>
<evidence type="ECO:0000256" key="5">
    <source>
        <dbReference type="ARBA" id="ARBA00022884"/>
    </source>
</evidence>
<dbReference type="SUPFAM" id="SSF56091">
    <property type="entry name" value="DNA ligase/mRNA capping enzyme, catalytic domain"/>
    <property type="match status" value="1"/>
</dbReference>
<dbReference type="SUPFAM" id="SSF53335">
    <property type="entry name" value="S-adenosyl-L-methionine-dependent methyltransferases"/>
    <property type="match status" value="1"/>
</dbReference>
<evidence type="ECO:0000256" key="3">
    <source>
        <dbReference type="ARBA" id="ARBA00022679"/>
    </source>
</evidence>
<dbReference type="GO" id="GO:0003723">
    <property type="term" value="F:RNA binding"/>
    <property type="evidence" value="ECO:0007669"/>
    <property type="project" value="UniProtKB-KW"/>
</dbReference>
<dbReference type="PROSITE" id="PS51562">
    <property type="entry name" value="RNA_CAP0_MT"/>
    <property type="match status" value="1"/>
</dbReference>
<dbReference type="InterPro" id="IPR001339">
    <property type="entry name" value="mRNA_cap_enzyme_adenylation"/>
</dbReference>
<protein>
    <recommendedName>
        <fullName evidence="1">mRNA (guanine-N(7))-methyltransferase</fullName>
        <ecNumber evidence="1">2.1.1.56</ecNumber>
    </recommendedName>
</protein>
<dbReference type="EMBL" id="MN740154">
    <property type="protein sequence ID" value="QHT90522.1"/>
    <property type="molecule type" value="Genomic_DNA"/>
</dbReference>
<evidence type="ECO:0000313" key="8">
    <source>
        <dbReference type="EMBL" id="QHT90522.1"/>
    </source>
</evidence>
<feature type="compositionally biased region" description="Polar residues" evidence="6">
    <location>
        <begin position="1197"/>
        <end position="1219"/>
    </location>
</feature>
<dbReference type="InterPro" id="IPR012340">
    <property type="entry name" value="NA-bd_OB-fold"/>
</dbReference>
<dbReference type="PANTHER" id="PTHR12189">
    <property type="entry name" value="MRNA GUANINE-7- METHYLTRANSFERASE"/>
    <property type="match status" value="1"/>
</dbReference>
<dbReference type="InterPro" id="IPR039753">
    <property type="entry name" value="RG7MT1"/>
</dbReference>
<proteinExistence type="predicted"/>
<evidence type="ECO:0000256" key="4">
    <source>
        <dbReference type="ARBA" id="ARBA00022691"/>
    </source>
</evidence>